<keyword evidence="3" id="KW-1185">Reference proteome</keyword>
<proteinExistence type="predicted"/>
<dbReference type="Proteomes" id="UP001317629">
    <property type="component" value="Chromosome"/>
</dbReference>
<evidence type="ECO:0000256" key="1">
    <source>
        <dbReference type="SAM" id="Phobius"/>
    </source>
</evidence>
<feature type="transmembrane region" description="Helical" evidence="1">
    <location>
        <begin position="102"/>
        <end position="123"/>
    </location>
</feature>
<name>A0ABN6VLN5_9HYPH</name>
<feature type="transmembrane region" description="Helical" evidence="1">
    <location>
        <begin position="432"/>
        <end position="449"/>
    </location>
</feature>
<reference evidence="2 3" key="1">
    <citation type="journal article" date="2023" name="Int. J. Syst. Evol. Microbiol.">
        <title>Methylocystis iwaonis sp. nov., a type II methane-oxidizing bacterium from surface soil of a rice paddy field in Japan, and emended description of the genus Methylocystis (ex Whittenbury et al. 1970) Bowman et al. 1993.</title>
        <authorList>
            <person name="Kaise H."/>
            <person name="Sawadogo J.B."/>
            <person name="Alam M.S."/>
            <person name="Ueno C."/>
            <person name="Dianou D."/>
            <person name="Shinjo R."/>
            <person name="Asakawa S."/>
        </authorList>
    </citation>
    <scope>NUCLEOTIDE SEQUENCE [LARGE SCALE GENOMIC DNA]</scope>
    <source>
        <strain evidence="2 3">SS37A-Re</strain>
    </source>
</reference>
<keyword evidence="1" id="KW-0472">Membrane</keyword>
<keyword evidence="1" id="KW-1133">Transmembrane helix</keyword>
<evidence type="ECO:0000313" key="3">
    <source>
        <dbReference type="Proteomes" id="UP001317629"/>
    </source>
</evidence>
<sequence length="613" mass="66742">MNMELGKKDIVRDRVFPTHRAPLALRHALIACAASIIAVSSAAYVAVTLYPLRPAAALAEYFFRAQDAFWLVAIAVFLAACSVLRFPMVFSAALPNRISPGLVALALAALVFLCGAIGAQLVFDGYHLARDEALAEFDAVIFRTGRLIAPVAPEWRPFSQALAPRFMLPIAEQMGFSSQYLPGNALLRAVVGLWADPNLTSPILLAIAVLSAYGVARRLWPDRRDAAIIAPLMIATSSQTLVTAMTSYAMTAHLALNLLWLWLFLRNDKIGHAGAILVGALACGLHQVVFHPLFAAPFILRLWWKKRRVLAVVYGVSYAVICLFWMRYFQIALELQGMTAETARGAGLLDFIDRAVEQILTGEKNSFAIMLMNILRFVGWQNPLLLPLALLAYGQIRQGTGIARELAAGVALTLYAMMIIMTYQGHGWGYRYLHGLIGNLALLAAYGWVGVTAQASAAQMAACRSIVAISSAFAAFLLFPAHAKQAHDFAAPYARASAAIARAPTDLVILDGSDLLFSEDLVRNDPFLRNRPIVLGLTLMDETDLVRLCQRHSVSLFDASQGRRYGIRPDPGSQVAAEGDLRAKLRAAEEQRRMKLRATMAGAPCATPRSTGP</sequence>
<feature type="transmembrane region" description="Helical" evidence="1">
    <location>
        <begin position="275"/>
        <end position="300"/>
    </location>
</feature>
<gene>
    <name evidence="2" type="ORF">SS37A_30390</name>
</gene>
<feature type="transmembrane region" description="Helical" evidence="1">
    <location>
        <begin position="406"/>
        <end position="426"/>
    </location>
</feature>
<dbReference type="EMBL" id="AP027142">
    <property type="protein sequence ID" value="BDV35510.1"/>
    <property type="molecule type" value="Genomic_DNA"/>
</dbReference>
<evidence type="ECO:0000313" key="2">
    <source>
        <dbReference type="EMBL" id="BDV35510.1"/>
    </source>
</evidence>
<feature type="transmembrane region" description="Helical" evidence="1">
    <location>
        <begin position="203"/>
        <end position="220"/>
    </location>
</feature>
<feature type="transmembrane region" description="Helical" evidence="1">
    <location>
        <begin position="374"/>
        <end position="394"/>
    </location>
</feature>
<protein>
    <recommendedName>
        <fullName evidence="4">Glycosyltransferase RgtA/B/C/D-like domain-containing protein</fullName>
    </recommendedName>
</protein>
<organism evidence="2 3">
    <name type="scientific">Methylocystis iwaonis</name>
    <dbReference type="NCBI Taxonomy" id="2885079"/>
    <lineage>
        <taxon>Bacteria</taxon>
        <taxon>Pseudomonadati</taxon>
        <taxon>Pseudomonadota</taxon>
        <taxon>Alphaproteobacteria</taxon>
        <taxon>Hyphomicrobiales</taxon>
        <taxon>Methylocystaceae</taxon>
        <taxon>Methylocystis</taxon>
    </lineage>
</organism>
<feature type="transmembrane region" description="Helical" evidence="1">
    <location>
        <begin position="28"/>
        <end position="49"/>
    </location>
</feature>
<dbReference type="RefSeq" id="WP_281928949.1">
    <property type="nucleotide sequence ID" value="NZ_AP027142.1"/>
</dbReference>
<feature type="transmembrane region" description="Helical" evidence="1">
    <location>
        <begin position="309"/>
        <end position="328"/>
    </location>
</feature>
<evidence type="ECO:0008006" key="4">
    <source>
        <dbReference type="Google" id="ProtNLM"/>
    </source>
</evidence>
<accession>A0ABN6VLN5</accession>
<feature type="transmembrane region" description="Helical" evidence="1">
    <location>
        <begin position="461"/>
        <end position="479"/>
    </location>
</feature>
<feature type="transmembrane region" description="Helical" evidence="1">
    <location>
        <begin position="69"/>
        <end position="90"/>
    </location>
</feature>
<keyword evidence="1" id="KW-0812">Transmembrane</keyword>
<feature type="transmembrane region" description="Helical" evidence="1">
    <location>
        <begin position="241"/>
        <end position="263"/>
    </location>
</feature>